<keyword evidence="2 6" id="KW-0812">Transmembrane</keyword>
<name>A0AAW0NAY7_9GOBI</name>
<keyword evidence="9" id="KW-1185">Reference proteome</keyword>
<organism evidence="8 9">
    <name type="scientific">Mugilogobius chulae</name>
    <name type="common">yellowstripe goby</name>
    <dbReference type="NCBI Taxonomy" id="88201"/>
    <lineage>
        <taxon>Eukaryota</taxon>
        <taxon>Metazoa</taxon>
        <taxon>Chordata</taxon>
        <taxon>Craniata</taxon>
        <taxon>Vertebrata</taxon>
        <taxon>Euteleostomi</taxon>
        <taxon>Actinopterygii</taxon>
        <taxon>Neopterygii</taxon>
        <taxon>Teleostei</taxon>
        <taxon>Neoteleostei</taxon>
        <taxon>Acanthomorphata</taxon>
        <taxon>Gobiaria</taxon>
        <taxon>Gobiiformes</taxon>
        <taxon>Gobioidei</taxon>
        <taxon>Gobiidae</taxon>
        <taxon>Gobionellinae</taxon>
        <taxon>Mugilogobius</taxon>
    </lineage>
</organism>
<dbReference type="PANTHER" id="PTHR15296">
    <property type="entry name" value="MEMBRANE-ASSOCIATED PROTEIN MAP17"/>
    <property type="match status" value="1"/>
</dbReference>
<reference evidence="9" key="1">
    <citation type="submission" date="2024-04" db="EMBL/GenBank/DDBJ databases">
        <title>Salinicola lusitanus LLJ914,a marine bacterium isolated from the Okinawa Trough.</title>
        <authorList>
            <person name="Li J."/>
        </authorList>
    </citation>
    <scope>NUCLEOTIDE SEQUENCE [LARGE SCALE GENOMIC DNA]</scope>
</reference>
<evidence type="ECO:0000256" key="2">
    <source>
        <dbReference type="ARBA" id="ARBA00022692"/>
    </source>
</evidence>
<dbReference type="Proteomes" id="UP001460270">
    <property type="component" value="Unassembled WGS sequence"/>
</dbReference>
<dbReference type="PANTHER" id="PTHR15296:SF1">
    <property type="entry name" value="PDZK1 INTERACTING PROTEIN 1"/>
    <property type="match status" value="1"/>
</dbReference>
<evidence type="ECO:0000313" key="8">
    <source>
        <dbReference type="EMBL" id="KAK7889205.1"/>
    </source>
</evidence>
<comment type="caution">
    <text evidence="8">The sequence shown here is derived from an EMBL/GenBank/DDBJ whole genome shotgun (WGS) entry which is preliminary data.</text>
</comment>
<evidence type="ECO:0000256" key="5">
    <source>
        <dbReference type="ARBA" id="ARBA00049650"/>
    </source>
</evidence>
<keyword evidence="7" id="KW-0732">Signal</keyword>
<dbReference type="AlphaFoldDB" id="A0AAW0NAY7"/>
<evidence type="ECO:0000256" key="7">
    <source>
        <dbReference type="SAM" id="SignalP"/>
    </source>
</evidence>
<feature type="transmembrane region" description="Helical" evidence="6">
    <location>
        <begin position="36"/>
        <end position="58"/>
    </location>
</feature>
<feature type="signal peptide" evidence="7">
    <location>
        <begin position="1"/>
        <end position="21"/>
    </location>
</feature>
<dbReference type="InterPro" id="IPR031627">
    <property type="entry name" value="PDZK1IP1/SMIM24"/>
</dbReference>
<dbReference type="GO" id="GO:0016020">
    <property type="term" value="C:membrane"/>
    <property type="evidence" value="ECO:0007669"/>
    <property type="project" value="UniProtKB-SubCell"/>
</dbReference>
<evidence type="ECO:0000256" key="1">
    <source>
        <dbReference type="ARBA" id="ARBA00004167"/>
    </source>
</evidence>
<keyword evidence="3 6" id="KW-1133">Transmembrane helix</keyword>
<evidence type="ECO:0000256" key="3">
    <source>
        <dbReference type="ARBA" id="ARBA00022989"/>
    </source>
</evidence>
<evidence type="ECO:0000313" key="9">
    <source>
        <dbReference type="Proteomes" id="UP001460270"/>
    </source>
</evidence>
<protein>
    <submittedName>
        <fullName evidence="8">Uncharacterized protein</fullName>
    </submittedName>
</protein>
<accession>A0AAW0NAY7</accession>
<proteinExistence type="inferred from homology"/>
<evidence type="ECO:0000256" key="6">
    <source>
        <dbReference type="SAM" id="Phobius"/>
    </source>
</evidence>
<evidence type="ECO:0000256" key="4">
    <source>
        <dbReference type="ARBA" id="ARBA00023136"/>
    </source>
</evidence>
<feature type="chain" id="PRO_5043317706" evidence="7">
    <location>
        <begin position="22"/>
        <end position="118"/>
    </location>
</feature>
<keyword evidence="4 6" id="KW-0472">Membrane</keyword>
<comment type="similarity">
    <text evidence="5">Belongs to the PDZK1-interacting protein 1/SMIM24 family.</text>
</comment>
<dbReference type="EMBL" id="JBBPFD010000018">
    <property type="protein sequence ID" value="KAK7889205.1"/>
    <property type="molecule type" value="Genomic_DNA"/>
</dbReference>
<comment type="subcellular location">
    <subcellularLocation>
        <location evidence="1">Membrane</location>
        <topology evidence="1">Single-pass membrane protein</topology>
    </subcellularLocation>
</comment>
<gene>
    <name evidence="8" type="ORF">WMY93_024765</name>
</gene>
<sequence length="118" mass="13569">MRSKVELTFLFLVLNLGFVLSQTVRAGSGSNSRTLPQWLTGIIAVVGFLFLTFVIFLIKRAWCEKSNRNNVNNMNQESTKENDYVAQIDHEFQRRTSRELKTFTNQAMDNSEDKVTAM</sequence>
<dbReference type="Pfam" id="PF15807">
    <property type="entry name" value="MAP17"/>
    <property type="match status" value="1"/>
</dbReference>